<reference evidence="1 2" key="1">
    <citation type="submission" date="2014-04" db="EMBL/GenBank/DDBJ databases">
        <authorList>
            <consortium name="DOE Joint Genome Institute"/>
            <person name="Kuo A."/>
            <person name="Kohler A."/>
            <person name="Costa M.D."/>
            <person name="Nagy L.G."/>
            <person name="Floudas D."/>
            <person name="Copeland A."/>
            <person name="Barry K.W."/>
            <person name="Cichocki N."/>
            <person name="Veneault-Fourrey C."/>
            <person name="LaButti K."/>
            <person name="Lindquist E.A."/>
            <person name="Lipzen A."/>
            <person name="Lundell T."/>
            <person name="Morin E."/>
            <person name="Murat C."/>
            <person name="Sun H."/>
            <person name="Tunlid A."/>
            <person name="Henrissat B."/>
            <person name="Grigoriev I.V."/>
            <person name="Hibbett D.S."/>
            <person name="Martin F."/>
            <person name="Nordberg H.P."/>
            <person name="Cantor M.N."/>
            <person name="Hua S.X."/>
        </authorList>
    </citation>
    <scope>NUCLEOTIDE SEQUENCE [LARGE SCALE GENOMIC DNA]</scope>
    <source>
        <strain evidence="1 2">441</strain>
    </source>
</reference>
<reference evidence="2" key="2">
    <citation type="submission" date="2015-01" db="EMBL/GenBank/DDBJ databases">
        <title>Evolutionary Origins and Diversification of the Mycorrhizal Mutualists.</title>
        <authorList>
            <consortium name="DOE Joint Genome Institute"/>
            <consortium name="Mycorrhizal Genomics Consortium"/>
            <person name="Kohler A."/>
            <person name="Kuo A."/>
            <person name="Nagy L.G."/>
            <person name="Floudas D."/>
            <person name="Copeland A."/>
            <person name="Barry K.W."/>
            <person name="Cichocki N."/>
            <person name="Veneault-Fourrey C."/>
            <person name="LaButti K."/>
            <person name="Lindquist E.A."/>
            <person name="Lipzen A."/>
            <person name="Lundell T."/>
            <person name="Morin E."/>
            <person name="Murat C."/>
            <person name="Riley R."/>
            <person name="Ohm R."/>
            <person name="Sun H."/>
            <person name="Tunlid A."/>
            <person name="Henrissat B."/>
            <person name="Grigoriev I.V."/>
            <person name="Hibbett D.S."/>
            <person name="Martin F."/>
        </authorList>
    </citation>
    <scope>NUCLEOTIDE SEQUENCE [LARGE SCALE GENOMIC DNA]</scope>
    <source>
        <strain evidence="2">441</strain>
    </source>
</reference>
<dbReference type="Proteomes" id="UP000054018">
    <property type="component" value="Unassembled WGS sequence"/>
</dbReference>
<proteinExistence type="predicted"/>
<evidence type="ECO:0000313" key="1">
    <source>
        <dbReference type="EMBL" id="KIK24563.1"/>
    </source>
</evidence>
<organism evidence="1 2">
    <name type="scientific">Pisolithus microcarpus 441</name>
    <dbReference type="NCBI Taxonomy" id="765257"/>
    <lineage>
        <taxon>Eukaryota</taxon>
        <taxon>Fungi</taxon>
        <taxon>Dikarya</taxon>
        <taxon>Basidiomycota</taxon>
        <taxon>Agaricomycotina</taxon>
        <taxon>Agaricomycetes</taxon>
        <taxon>Agaricomycetidae</taxon>
        <taxon>Boletales</taxon>
        <taxon>Sclerodermatineae</taxon>
        <taxon>Pisolithaceae</taxon>
        <taxon>Pisolithus</taxon>
    </lineage>
</organism>
<sequence>MAWSRWWPRSNQCFGGRSWFIVIGERRHADRLNATRRNFNQLLTASRTSSSSTELCSELRCYSENQECGIVLAGLAELTLNVGCLMQRYP</sequence>
<dbReference type="HOGENOM" id="CLU_2441711_0_0_1"/>
<dbReference type="EMBL" id="KN833715">
    <property type="protein sequence ID" value="KIK24563.1"/>
    <property type="molecule type" value="Genomic_DNA"/>
</dbReference>
<gene>
    <name evidence="1" type="ORF">PISMIDRAFT_403215</name>
</gene>
<protein>
    <submittedName>
        <fullName evidence="1">Unplaced genomic scaffold scaffold_31, whole genome shotgun sequence</fullName>
    </submittedName>
</protein>
<accession>A0A0C9ZY18</accession>
<dbReference type="AlphaFoldDB" id="A0A0C9ZY18"/>
<name>A0A0C9ZY18_9AGAM</name>
<keyword evidence="2" id="KW-1185">Reference proteome</keyword>
<evidence type="ECO:0000313" key="2">
    <source>
        <dbReference type="Proteomes" id="UP000054018"/>
    </source>
</evidence>